<comment type="caution">
    <text evidence="4">The sequence shown here is derived from an EMBL/GenBank/DDBJ whole genome shotgun (WGS) entry which is preliminary data.</text>
</comment>
<evidence type="ECO:0000259" key="3">
    <source>
        <dbReference type="Pfam" id="PF16344"/>
    </source>
</evidence>
<dbReference type="Gene3D" id="3.55.50.30">
    <property type="match status" value="1"/>
</dbReference>
<dbReference type="EMBL" id="DXFT01000078">
    <property type="protein sequence ID" value="HIX03248.1"/>
    <property type="molecule type" value="Genomic_DNA"/>
</dbReference>
<protein>
    <submittedName>
        <fullName evidence="4">FecR domain-containing protein</fullName>
    </submittedName>
</protein>
<dbReference type="InterPro" id="IPR006860">
    <property type="entry name" value="FecR"/>
</dbReference>
<gene>
    <name evidence="4" type="ORF">H9863_03910</name>
</gene>
<dbReference type="InterPro" id="IPR012373">
    <property type="entry name" value="Ferrdict_sens_TM"/>
</dbReference>
<evidence type="ECO:0000256" key="1">
    <source>
        <dbReference type="SAM" id="Phobius"/>
    </source>
</evidence>
<dbReference type="InterPro" id="IPR032508">
    <property type="entry name" value="FecR_C"/>
</dbReference>
<dbReference type="AlphaFoldDB" id="A0A9D2AB24"/>
<dbReference type="PANTHER" id="PTHR30273:SF2">
    <property type="entry name" value="PROTEIN FECR"/>
    <property type="match status" value="1"/>
</dbReference>
<dbReference type="GO" id="GO:0016989">
    <property type="term" value="F:sigma factor antagonist activity"/>
    <property type="evidence" value="ECO:0007669"/>
    <property type="project" value="TreeGrafter"/>
</dbReference>
<evidence type="ECO:0000259" key="2">
    <source>
        <dbReference type="Pfam" id="PF04773"/>
    </source>
</evidence>
<evidence type="ECO:0000313" key="4">
    <source>
        <dbReference type="EMBL" id="HIX03248.1"/>
    </source>
</evidence>
<name>A0A9D2AB24_9BACT</name>
<dbReference type="Gene3D" id="2.60.120.1440">
    <property type="match status" value="1"/>
</dbReference>
<dbReference type="Proteomes" id="UP000824202">
    <property type="component" value="Unassembled WGS sequence"/>
</dbReference>
<keyword evidence="1" id="KW-1133">Transmembrane helix</keyword>
<proteinExistence type="predicted"/>
<feature type="domain" description="FecR protein" evidence="2">
    <location>
        <begin position="182"/>
        <end position="274"/>
    </location>
</feature>
<dbReference type="Pfam" id="PF04773">
    <property type="entry name" value="FecR"/>
    <property type="match status" value="1"/>
</dbReference>
<feature type="domain" description="Protein FecR C-terminal" evidence="3">
    <location>
        <begin position="320"/>
        <end position="388"/>
    </location>
</feature>
<reference evidence="4" key="2">
    <citation type="submission" date="2021-04" db="EMBL/GenBank/DDBJ databases">
        <authorList>
            <person name="Gilroy R."/>
        </authorList>
    </citation>
    <scope>NUCLEOTIDE SEQUENCE</scope>
    <source>
        <strain evidence="4">23274</strain>
    </source>
</reference>
<dbReference type="Pfam" id="PF16344">
    <property type="entry name" value="FecR_C"/>
    <property type="match status" value="1"/>
</dbReference>
<accession>A0A9D2AB24</accession>
<reference evidence="4" key="1">
    <citation type="journal article" date="2021" name="PeerJ">
        <title>Extensive microbial diversity within the chicken gut microbiome revealed by metagenomics and culture.</title>
        <authorList>
            <person name="Gilroy R."/>
            <person name="Ravi A."/>
            <person name="Getino M."/>
            <person name="Pursley I."/>
            <person name="Horton D.L."/>
            <person name="Alikhan N.F."/>
            <person name="Baker D."/>
            <person name="Gharbi K."/>
            <person name="Hall N."/>
            <person name="Watson M."/>
            <person name="Adriaenssens E.M."/>
            <person name="Foster-Nyarko E."/>
            <person name="Jarju S."/>
            <person name="Secka A."/>
            <person name="Antonio M."/>
            <person name="Oren A."/>
            <person name="Chaudhuri R.R."/>
            <person name="La Ragione R."/>
            <person name="Hildebrand F."/>
            <person name="Pallen M.J."/>
        </authorList>
    </citation>
    <scope>NUCLEOTIDE SEQUENCE</scope>
    <source>
        <strain evidence="4">23274</strain>
    </source>
</reference>
<evidence type="ECO:0000313" key="5">
    <source>
        <dbReference type="Proteomes" id="UP000824202"/>
    </source>
</evidence>
<sequence length="389" mass="44551">MLKDTNIIDEYILDYLAGEANKAEIQELEAWLAETGDEGKAHFKAMARHFYAVRWSGMREEDEKHILQLCGLSVKRVKRSLLLRRWAVAAGIALLTAAGTAGWFLHERESSPLYATQEAPQLIDHTRPMLRIGDEKPIVLPENMQTLLSSERGSIEVMDSSVLAYYALATNGTGNSEFHILEVPKGCEYQLQLSDGSKVWLNAESRLRYPAVFPVGKREVYLEGEGYFEVAKLENAPFIVHTEDMELEVLGTSFNIRSYKDERTTVTTLFTGRIGQFFPEAGTSLELSPAQRSVFSRQKKSVRTEKADVREALAWKEGKIVARNERLEDIFVMLSRWYNFKVCYTRPELKDMRFHLHTNRYKSIREVLDNLTATKGIQVDYFGDTIYIR</sequence>
<feature type="transmembrane region" description="Helical" evidence="1">
    <location>
        <begin position="86"/>
        <end position="105"/>
    </location>
</feature>
<keyword evidence="1" id="KW-0472">Membrane</keyword>
<organism evidence="4 5">
    <name type="scientific">Candidatus Odoribacter faecigallinarum</name>
    <dbReference type="NCBI Taxonomy" id="2838706"/>
    <lineage>
        <taxon>Bacteria</taxon>
        <taxon>Pseudomonadati</taxon>
        <taxon>Bacteroidota</taxon>
        <taxon>Bacteroidia</taxon>
        <taxon>Bacteroidales</taxon>
        <taxon>Odoribacteraceae</taxon>
        <taxon>Odoribacter</taxon>
    </lineage>
</organism>
<keyword evidence="1" id="KW-0812">Transmembrane</keyword>
<dbReference type="PANTHER" id="PTHR30273">
    <property type="entry name" value="PERIPLASMIC SIGNAL SENSOR AND SIGMA FACTOR ACTIVATOR FECR-RELATED"/>
    <property type="match status" value="1"/>
</dbReference>